<dbReference type="OrthoDB" id="9809851at2"/>
<evidence type="ECO:0000256" key="3">
    <source>
        <dbReference type="ARBA" id="ARBA00022723"/>
    </source>
</evidence>
<dbReference type="InterPro" id="IPR041552">
    <property type="entry name" value="UvrA_DNA-bd"/>
</dbReference>
<dbReference type="Gene3D" id="3.40.50.300">
    <property type="entry name" value="P-loop containing nucleotide triphosphate hydrolases"/>
    <property type="match status" value="2"/>
</dbReference>
<evidence type="ECO:0000313" key="18">
    <source>
        <dbReference type="EMBL" id="OON72732.1"/>
    </source>
</evidence>
<keyword evidence="11" id="KW-0267">Excision nuclease</keyword>
<keyword evidence="8" id="KW-0863">Zinc-finger</keyword>
<evidence type="ECO:0000256" key="13">
    <source>
        <dbReference type="ARBA" id="ARBA00023204"/>
    </source>
</evidence>
<keyword evidence="9" id="KW-0862">Zinc</keyword>
<evidence type="ECO:0000256" key="6">
    <source>
        <dbReference type="ARBA" id="ARBA00022763"/>
    </source>
</evidence>
<keyword evidence="3" id="KW-0479">Metal-binding</keyword>
<dbReference type="Proteomes" id="UP000190539">
    <property type="component" value="Unassembled WGS sequence"/>
</dbReference>
<dbReference type="FunFam" id="1.20.1580.10:FF:000002">
    <property type="entry name" value="UvrABC system protein A"/>
    <property type="match status" value="1"/>
</dbReference>
<evidence type="ECO:0000256" key="11">
    <source>
        <dbReference type="ARBA" id="ARBA00022881"/>
    </source>
</evidence>
<dbReference type="SMART" id="SM00382">
    <property type="entry name" value="AAA"/>
    <property type="match status" value="1"/>
</dbReference>
<evidence type="ECO:0000256" key="4">
    <source>
        <dbReference type="ARBA" id="ARBA00022737"/>
    </source>
</evidence>
<keyword evidence="19" id="KW-1185">Reference proteome</keyword>
<keyword evidence="2" id="KW-0963">Cytoplasm</keyword>
<evidence type="ECO:0000256" key="2">
    <source>
        <dbReference type="ARBA" id="ARBA00022490"/>
    </source>
</evidence>
<accession>A0A1V4A206</accession>
<proteinExistence type="inferred from homology"/>
<keyword evidence="7" id="KW-0228">DNA excision</keyword>
<keyword evidence="4" id="KW-0677">Repeat</keyword>
<dbReference type="GO" id="GO:0006281">
    <property type="term" value="P:DNA repair"/>
    <property type="evidence" value="ECO:0007669"/>
    <property type="project" value="UniProtKB-KW"/>
</dbReference>
<evidence type="ECO:0000256" key="1">
    <source>
        <dbReference type="ARBA" id="ARBA00004496"/>
    </source>
</evidence>
<comment type="subcellular location">
    <subcellularLocation>
        <location evidence="1">Cytoplasm</location>
    </subcellularLocation>
</comment>
<dbReference type="InterPro" id="IPR027417">
    <property type="entry name" value="P-loop_NTPase"/>
</dbReference>
<dbReference type="Gene3D" id="1.20.1580.10">
    <property type="entry name" value="ABC transporter ATPase like domain"/>
    <property type="match status" value="2"/>
</dbReference>
<evidence type="ECO:0000256" key="9">
    <source>
        <dbReference type="ARBA" id="ARBA00022833"/>
    </source>
</evidence>
<keyword evidence="10" id="KW-0067">ATP-binding</keyword>
<name>A0A1V4A206_9ACTN</name>
<evidence type="ECO:0000256" key="12">
    <source>
        <dbReference type="ARBA" id="ARBA00023125"/>
    </source>
</evidence>
<protein>
    <recommendedName>
        <fullName evidence="15">UvrABC system protein A</fullName>
    </recommendedName>
    <alternativeName>
        <fullName evidence="16">Excinuclease ABC subunit A</fullName>
    </alternativeName>
</protein>
<keyword evidence="13" id="KW-0234">DNA repair</keyword>
<sequence>MQSPHDPYVRVRGARENNLRDVDVDVPRDVLAVFTGVSGSGKSSLAFGTIYAEAQRRYFESVAPYARRLIHQVGAPKVGEITGLPPAVSLQQRRSSPGSRSSVGTVTTLSNSLRMLYSRAGDYPAGAPRLDSDAFSPNTAAGACPECHGLGLVHRTTEKLLVPDPSLSIREGAIAAWPGAWQGKNLRDVLDTLGHDVDRPWRELDPADREWILFTDEQPTVTVHPVREAGRIHRPYQGMYMSARRYVLKTFADSRSTSLRAKAERFLESAPCPVCGGVRLRPEAMAVKVAGRTIAELVAMPLSELSGVLRSAGGDGTARVLLDDLLPRIATVTELGLGYLSLDRAAPTLSSGELQRLRLATQLRSGLFGVVYVLDEPSAGLHPADTEALLDVLYGLRESGNSVFVVEHHLEVMRRADWLVDVGPLAGEHGGRVLHSGPVAGLQEVAESATRRFLFEPRKGRTAPPREPSGRVELRGVERHNLRGLDARFPLGVLTAVTGVSGSGKTTLVGEVLADALGALIDGDPPVERVTVTGPAVRRVVQVDQRPIGRTPRSNLATYTGLFDSVRKVFASTEEARARGYGVGRFSFNVKGGRCETCQGEGFISVELLFLPSTYAPCPDCHGARYNPETLEVAHRGLNIADVLGLTVESAAEFFADNPSVERSLRTLLDVGLGYLRLGQPATELSGGEAQRIKLATELQRLRPSHTLYLLDEPTTGLHPADAEVLMRQLHGLVDAGHSVVVVEHDMAVVADADWAIDLGPGGGDKGGRIVAEGRPHEVARTSAGRTAPYLKSALES</sequence>
<dbReference type="GO" id="GO:0004518">
    <property type="term" value="F:nuclease activity"/>
    <property type="evidence" value="ECO:0007669"/>
    <property type="project" value="UniProtKB-KW"/>
</dbReference>
<dbReference type="PANTHER" id="PTHR43152:SF1">
    <property type="entry name" value="UVRA PROTEIN"/>
    <property type="match status" value="1"/>
</dbReference>
<dbReference type="GO" id="GO:0016887">
    <property type="term" value="F:ATP hydrolysis activity"/>
    <property type="evidence" value="ECO:0007669"/>
    <property type="project" value="InterPro"/>
</dbReference>
<keyword evidence="12" id="KW-0238">DNA-binding</keyword>
<comment type="caution">
    <text evidence="18">The sequence shown here is derived from an EMBL/GenBank/DDBJ whole genome shotgun (WGS) entry which is preliminary data.</text>
</comment>
<evidence type="ECO:0000256" key="8">
    <source>
        <dbReference type="ARBA" id="ARBA00022771"/>
    </source>
</evidence>
<dbReference type="GO" id="GO:0008270">
    <property type="term" value="F:zinc ion binding"/>
    <property type="evidence" value="ECO:0007669"/>
    <property type="project" value="UniProtKB-KW"/>
</dbReference>
<dbReference type="GO" id="GO:0005524">
    <property type="term" value="F:ATP binding"/>
    <property type="evidence" value="ECO:0007669"/>
    <property type="project" value="UniProtKB-KW"/>
</dbReference>
<dbReference type="RefSeq" id="WP_077972927.1">
    <property type="nucleotide sequence ID" value="NZ_CP045178.1"/>
</dbReference>
<evidence type="ECO:0000256" key="16">
    <source>
        <dbReference type="ARBA" id="ARBA00042156"/>
    </source>
</evidence>
<dbReference type="Pfam" id="PF17755">
    <property type="entry name" value="UvrA_DNA-bind"/>
    <property type="match status" value="1"/>
</dbReference>
<evidence type="ECO:0000259" key="17">
    <source>
        <dbReference type="PROSITE" id="PS50893"/>
    </source>
</evidence>
<dbReference type="SUPFAM" id="SSF52540">
    <property type="entry name" value="P-loop containing nucleoside triphosphate hydrolases"/>
    <property type="match status" value="2"/>
</dbReference>
<feature type="domain" description="ABC transporter" evidence="17">
    <location>
        <begin position="467"/>
        <end position="786"/>
    </location>
</feature>
<dbReference type="GO" id="GO:0005737">
    <property type="term" value="C:cytoplasm"/>
    <property type="evidence" value="ECO:0007669"/>
    <property type="project" value="UniProtKB-SubCell"/>
</dbReference>
<dbReference type="PROSITE" id="PS50893">
    <property type="entry name" value="ABC_TRANSPORTER_2"/>
    <property type="match status" value="1"/>
</dbReference>
<dbReference type="EMBL" id="MVFC01000035">
    <property type="protein sequence ID" value="OON72732.1"/>
    <property type="molecule type" value="Genomic_DNA"/>
</dbReference>
<keyword evidence="6" id="KW-0227">DNA damage</keyword>
<keyword evidence="5" id="KW-0547">Nucleotide-binding</keyword>
<evidence type="ECO:0000256" key="5">
    <source>
        <dbReference type="ARBA" id="ARBA00022741"/>
    </source>
</evidence>
<organism evidence="18 19">
    <name type="scientific">Streptomyces tsukubensis</name>
    <dbReference type="NCBI Taxonomy" id="83656"/>
    <lineage>
        <taxon>Bacteria</taxon>
        <taxon>Bacillati</taxon>
        <taxon>Actinomycetota</taxon>
        <taxon>Actinomycetes</taxon>
        <taxon>Kitasatosporales</taxon>
        <taxon>Streptomycetaceae</taxon>
        <taxon>Streptomyces</taxon>
    </lineage>
</organism>
<dbReference type="STRING" id="83656.B1H18_28685"/>
<evidence type="ECO:0000256" key="7">
    <source>
        <dbReference type="ARBA" id="ARBA00022769"/>
    </source>
</evidence>
<reference evidence="18 19" key="1">
    <citation type="submission" date="2017-02" db="EMBL/GenBank/DDBJ databases">
        <title>Draft Genome Sequence of Streptomyces tsukubaensis F601, a Producer of the immunosuppressant tacrolimus FK506.</title>
        <authorList>
            <person name="Zong G."/>
            <person name="Zhong C."/>
            <person name="Fu J."/>
            <person name="Qin R."/>
            <person name="Cao G."/>
        </authorList>
    </citation>
    <scope>NUCLEOTIDE SEQUENCE [LARGE SCALE GENOMIC DNA]</scope>
    <source>
        <strain evidence="18 19">F601</strain>
    </source>
</reference>
<dbReference type="AlphaFoldDB" id="A0A1V4A206"/>
<dbReference type="PANTHER" id="PTHR43152">
    <property type="entry name" value="UVRABC SYSTEM PROTEIN A"/>
    <property type="match status" value="1"/>
</dbReference>
<comment type="similarity">
    <text evidence="14">Belongs to the ABC transporter superfamily. UvrA family.</text>
</comment>
<dbReference type="GO" id="GO:0003677">
    <property type="term" value="F:DNA binding"/>
    <property type="evidence" value="ECO:0007669"/>
    <property type="project" value="UniProtKB-KW"/>
</dbReference>
<dbReference type="InterPro" id="IPR003439">
    <property type="entry name" value="ABC_transporter-like_ATP-bd"/>
</dbReference>
<dbReference type="InterPro" id="IPR003593">
    <property type="entry name" value="AAA+_ATPase"/>
</dbReference>
<dbReference type="Gene3D" id="1.10.8.280">
    <property type="entry name" value="ABC transporter ATPase domain-like"/>
    <property type="match status" value="1"/>
</dbReference>
<dbReference type="InterPro" id="IPR017871">
    <property type="entry name" value="ABC_transporter-like_CS"/>
</dbReference>
<dbReference type="PROSITE" id="PS00211">
    <property type="entry name" value="ABC_TRANSPORTER_1"/>
    <property type="match status" value="2"/>
</dbReference>
<evidence type="ECO:0000313" key="19">
    <source>
        <dbReference type="Proteomes" id="UP000190539"/>
    </source>
</evidence>
<gene>
    <name evidence="18" type="ORF">B1H18_28685</name>
</gene>
<evidence type="ECO:0000256" key="10">
    <source>
        <dbReference type="ARBA" id="ARBA00022840"/>
    </source>
</evidence>
<evidence type="ECO:0000256" key="15">
    <source>
        <dbReference type="ARBA" id="ARBA00039316"/>
    </source>
</evidence>
<evidence type="ECO:0000256" key="14">
    <source>
        <dbReference type="ARBA" id="ARBA00038000"/>
    </source>
</evidence>